<dbReference type="Pfam" id="PF00096">
    <property type="entry name" value="zf-C2H2"/>
    <property type="match status" value="3"/>
</dbReference>
<evidence type="ECO:0000256" key="5">
    <source>
        <dbReference type="SAM" id="MobiDB-lite"/>
    </source>
</evidence>
<feature type="region of interest" description="Disordered" evidence="5">
    <location>
        <begin position="575"/>
        <end position="606"/>
    </location>
</feature>
<dbReference type="EMBL" id="JAKELL010000027">
    <property type="protein sequence ID" value="KAH8991293.1"/>
    <property type="molecule type" value="Genomic_DNA"/>
</dbReference>
<dbReference type="Gene3D" id="3.30.160.60">
    <property type="entry name" value="Classic Zinc Finger"/>
    <property type="match status" value="3"/>
</dbReference>
<dbReference type="PROSITE" id="PS00028">
    <property type="entry name" value="ZINC_FINGER_C2H2_1"/>
    <property type="match status" value="2"/>
</dbReference>
<keyword evidence="1" id="KW-0479">Metal-binding</keyword>
<feature type="region of interest" description="Disordered" evidence="5">
    <location>
        <begin position="80"/>
        <end position="105"/>
    </location>
</feature>
<dbReference type="GO" id="GO:0000981">
    <property type="term" value="F:DNA-binding transcription factor activity, RNA polymerase II-specific"/>
    <property type="evidence" value="ECO:0007669"/>
    <property type="project" value="TreeGrafter"/>
</dbReference>
<keyword evidence="8" id="KW-1185">Reference proteome</keyword>
<dbReference type="PANTHER" id="PTHR23235:SF120">
    <property type="entry name" value="KRUPPEL-LIKE FACTOR 15"/>
    <property type="match status" value="1"/>
</dbReference>
<evidence type="ECO:0000313" key="7">
    <source>
        <dbReference type="EMBL" id="KAH8991293.1"/>
    </source>
</evidence>
<dbReference type="AlphaFoldDB" id="A0AAD4LF85"/>
<comment type="caution">
    <text evidence="7">The sequence shown here is derived from an EMBL/GenBank/DDBJ whole genome shotgun (WGS) entry which is preliminary data.</text>
</comment>
<evidence type="ECO:0000313" key="8">
    <source>
        <dbReference type="Proteomes" id="UP001201163"/>
    </source>
</evidence>
<feature type="compositionally biased region" description="Acidic residues" evidence="5">
    <location>
        <begin position="23"/>
        <end position="58"/>
    </location>
</feature>
<feature type="domain" description="C2H2-type" evidence="6">
    <location>
        <begin position="358"/>
        <end position="385"/>
    </location>
</feature>
<dbReference type="SUPFAM" id="SSF57667">
    <property type="entry name" value="beta-beta-alpha zinc fingers"/>
    <property type="match status" value="1"/>
</dbReference>
<dbReference type="PROSITE" id="PS50157">
    <property type="entry name" value="ZINC_FINGER_C2H2_2"/>
    <property type="match status" value="3"/>
</dbReference>
<name>A0AAD4LF85_9AGAM</name>
<sequence>MGPDSSNQTPSSNAAINHTTIDESWEPDDVEGEGDPAEADDDGGEEDEIDEDADAEAEDIARRLNDQLWAEISKAQAEAAAAAASSHGPPASVPTEPSAISSGLSVRDRRVQEALKTMRMVLKDVANDTLARSTLSTTLIPGMPGVSVLDAFNNAVSSGVIPKEVAKPLSHLLVSLARSHALFSSLRHSEESSIQLELGKRQRDELEHDASLDSAPLSKRLYTVPVHAVPSLPIPYALHTHLDSATRAIISALTGPIMPPTGSPPPSLIVSIQLPLHQVFLFAMTAAGPDSKAQQELGGLIQALGVLSGVPIGGPGPTAWGLPGTSVHPCTFPGCGKTFARLYSLRTHTRIHSAERPFRCTRCPAAFARNHDLKRHARMHDDKAWQCTGCAKAFSRRDALKRHRNAAAARQGACATADIAEIYVPRGPAGAEDELRRTRMWHDASEAAAAGPGGILEDGELPAPVLAAAHATVARLHPILQACVARALGGVACADNVVDAASSQATLASVLARAQFPPAAVPGESLASSTAAVASGAPPALAPAAASSSLYGLSPEQAQMLEQAIASAASAAQLQAEAEAALEEEEESSDDEDDDGDNDYDEATTT</sequence>
<evidence type="ECO:0000256" key="4">
    <source>
        <dbReference type="PROSITE-ProRule" id="PRU00042"/>
    </source>
</evidence>
<proteinExistence type="predicted"/>
<feature type="compositionally biased region" description="Polar residues" evidence="5">
    <location>
        <begin position="1"/>
        <end position="19"/>
    </location>
</feature>
<gene>
    <name evidence="7" type="ORF">EDB92DRAFT_690378</name>
</gene>
<evidence type="ECO:0000256" key="3">
    <source>
        <dbReference type="ARBA" id="ARBA00022833"/>
    </source>
</evidence>
<dbReference type="PANTHER" id="PTHR23235">
    <property type="entry name" value="KRUEPPEL-LIKE TRANSCRIPTION FACTOR"/>
    <property type="match status" value="1"/>
</dbReference>
<protein>
    <recommendedName>
        <fullName evidence="6">C2H2-type domain-containing protein</fullName>
    </recommendedName>
</protein>
<feature type="region of interest" description="Disordered" evidence="5">
    <location>
        <begin position="1"/>
        <end position="62"/>
    </location>
</feature>
<evidence type="ECO:0000259" key="6">
    <source>
        <dbReference type="PROSITE" id="PS50157"/>
    </source>
</evidence>
<dbReference type="GO" id="GO:0000978">
    <property type="term" value="F:RNA polymerase II cis-regulatory region sequence-specific DNA binding"/>
    <property type="evidence" value="ECO:0007669"/>
    <property type="project" value="TreeGrafter"/>
</dbReference>
<dbReference type="SMART" id="SM00355">
    <property type="entry name" value="ZnF_C2H2"/>
    <property type="match status" value="3"/>
</dbReference>
<dbReference type="FunFam" id="3.30.160.60:FF:000446">
    <property type="entry name" value="Zinc finger protein"/>
    <property type="match status" value="1"/>
</dbReference>
<feature type="compositionally biased region" description="Acidic residues" evidence="5">
    <location>
        <begin position="580"/>
        <end position="606"/>
    </location>
</feature>
<evidence type="ECO:0000256" key="1">
    <source>
        <dbReference type="ARBA" id="ARBA00022723"/>
    </source>
</evidence>
<dbReference type="Proteomes" id="UP001201163">
    <property type="component" value="Unassembled WGS sequence"/>
</dbReference>
<dbReference type="InterPro" id="IPR036236">
    <property type="entry name" value="Znf_C2H2_sf"/>
</dbReference>
<feature type="compositionally biased region" description="Low complexity" evidence="5">
    <location>
        <begin position="80"/>
        <end position="90"/>
    </location>
</feature>
<dbReference type="GO" id="GO:0008270">
    <property type="term" value="F:zinc ion binding"/>
    <property type="evidence" value="ECO:0007669"/>
    <property type="project" value="UniProtKB-KW"/>
</dbReference>
<keyword evidence="3" id="KW-0862">Zinc</keyword>
<dbReference type="InterPro" id="IPR013087">
    <property type="entry name" value="Znf_C2H2_type"/>
</dbReference>
<reference evidence="7" key="1">
    <citation type="submission" date="2022-01" db="EMBL/GenBank/DDBJ databases">
        <title>Comparative genomics reveals a dynamic genome evolution in the ectomycorrhizal milk-cap (Lactarius) mushrooms.</title>
        <authorList>
            <consortium name="DOE Joint Genome Institute"/>
            <person name="Lebreton A."/>
            <person name="Tang N."/>
            <person name="Kuo A."/>
            <person name="LaButti K."/>
            <person name="Drula E."/>
            <person name="Barry K."/>
            <person name="Clum A."/>
            <person name="Lipzen A."/>
            <person name="Mousain D."/>
            <person name="Ng V."/>
            <person name="Wang R."/>
            <person name="Wang X."/>
            <person name="Dai Y."/>
            <person name="Henrissat B."/>
            <person name="Grigoriev I.V."/>
            <person name="Guerin-Laguette A."/>
            <person name="Yu F."/>
            <person name="Martin F.M."/>
        </authorList>
    </citation>
    <scope>NUCLEOTIDE SEQUENCE</scope>
    <source>
        <strain evidence="7">QP</strain>
    </source>
</reference>
<keyword evidence="2 4" id="KW-0863">Zinc-finger</keyword>
<feature type="domain" description="C2H2-type" evidence="6">
    <location>
        <begin position="328"/>
        <end position="357"/>
    </location>
</feature>
<evidence type="ECO:0000256" key="2">
    <source>
        <dbReference type="ARBA" id="ARBA00022771"/>
    </source>
</evidence>
<organism evidence="7 8">
    <name type="scientific">Lactarius akahatsu</name>
    <dbReference type="NCBI Taxonomy" id="416441"/>
    <lineage>
        <taxon>Eukaryota</taxon>
        <taxon>Fungi</taxon>
        <taxon>Dikarya</taxon>
        <taxon>Basidiomycota</taxon>
        <taxon>Agaricomycotina</taxon>
        <taxon>Agaricomycetes</taxon>
        <taxon>Russulales</taxon>
        <taxon>Russulaceae</taxon>
        <taxon>Lactarius</taxon>
    </lineage>
</organism>
<accession>A0AAD4LF85</accession>
<feature type="domain" description="C2H2-type" evidence="6">
    <location>
        <begin position="385"/>
        <end position="412"/>
    </location>
</feature>